<reference evidence="1 2" key="1">
    <citation type="submission" date="2018-01" db="EMBL/GenBank/DDBJ databases">
        <title>The complete genome sequence of Chromatium okenii LaCa, a purple sulfur bacterium with a turbulent life.</title>
        <authorList>
            <person name="Luedin S.M."/>
            <person name="Liechti N."/>
            <person name="Storelli N."/>
            <person name="Danza F."/>
            <person name="Wittwer M."/>
            <person name="Pothier J.F."/>
            <person name="Tonolla M.A."/>
        </authorList>
    </citation>
    <scope>NUCLEOTIDE SEQUENCE [LARGE SCALE GENOMIC DNA]</scope>
    <source>
        <strain evidence="1 2">LaCa</strain>
    </source>
</reference>
<sequence>MQRSTAPASEQHFACTGCGKCCHGWLPLTVADAFANAGRFPLALVWTPVPEVSRAFDLTAQLGTVVQIAKRKRVAVLIAPTAYLPPSFPCPALSPDNRCAIQAEKPLRCRTMPFYPYRRASDQADLLLPRKGWQCDISATAPLVYQQRKIVDRSDFDAERAALVAQAPMLRTYADTTLKHYPTVLAQLLKAAQNPAAGRFIVGFASLLRWHKAFDPVTFAQAQHPVLCAFAERTAADPTLAIYHRYYQEAAAELAWFTNADPP</sequence>
<evidence type="ECO:0000313" key="2">
    <source>
        <dbReference type="Proteomes" id="UP000239936"/>
    </source>
</evidence>
<keyword evidence="2" id="KW-1185">Reference proteome</keyword>
<proteinExistence type="predicted"/>
<dbReference type="AlphaFoldDB" id="A0A2S7XNQ4"/>
<protein>
    <submittedName>
        <fullName evidence="1">Zinc/iron-chelating domain-containing protein</fullName>
    </submittedName>
</protein>
<evidence type="ECO:0000313" key="1">
    <source>
        <dbReference type="EMBL" id="PQJ95011.1"/>
    </source>
</evidence>
<name>A0A2S7XNQ4_9GAMM</name>
<dbReference type="Proteomes" id="UP000239936">
    <property type="component" value="Unassembled WGS sequence"/>
</dbReference>
<accession>A0A2S7XNQ4</accession>
<dbReference type="EMBL" id="PPGH01000038">
    <property type="protein sequence ID" value="PQJ95011.1"/>
    <property type="molecule type" value="Genomic_DNA"/>
</dbReference>
<organism evidence="1 2">
    <name type="scientific">Chromatium okenii</name>
    <dbReference type="NCBI Taxonomy" id="61644"/>
    <lineage>
        <taxon>Bacteria</taxon>
        <taxon>Pseudomonadati</taxon>
        <taxon>Pseudomonadota</taxon>
        <taxon>Gammaproteobacteria</taxon>
        <taxon>Chromatiales</taxon>
        <taxon>Chromatiaceae</taxon>
        <taxon>Chromatium</taxon>
    </lineage>
</organism>
<comment type="caution">
    <text evidence="1">The sequence shown here is derived from an EMBL/GenBank/DDBJ whole genome shotgun (WGS) entry which is preliminary data.</text>
</comment>
<gene>
    <name evidence="1" type="ORF">CXB77_17690</name>
</gene>